<keyword evidence="3" id="KW-1185">Reference proteome</keyword>
<dbReference type="EMBL" id="FOZZ01000012">
    <property type="protein sequence ID" value="SFT11005.1"/>
    <property type="molecule type" value="Genomic_DNA"/>
</dbReference>
<dbReference type="Gene3D" id="2.40.160.60">
    <property type="entry name" value="Outer membrane protein transport protein (OMPP1/FadL/TodX)"/>
    <property type="match status" value="1"/>
</dbReference>
<dbReference type="SUPFAM" id="SSF56935">
    <property type="entry name" value="Porins"/>
    <property type="match status" value="1"/>
</dbReference>
<dbReference type="AlphaFoldDB" id="A0A1I6VBK0"/>
<name>A0A1I6VBK0_9SPHI</name>
<accession>A0A1I6VBK0</accession>
<feature type="chain" id="PRO_5011699871" description="Outer membrane protein beta-barrel domain-containing protein" evidence="1">
    <location>
        <begin position="18"/>
        <end position="266"/>
    </location>
</feature>
<organism evidence="2 3">
    <name type="scientific">Sphingobacterium wenxiniae</name>
    <dbReference type="NCBI Taxonomy" id="683125"/>
    <lineage>
        <taxon>Bacteria</taxon>
        <taxon>Pseudomonadati</taxon>
        <taxon>Bacteroidota</taxon>
        <taxon>Sphingobacteriia</taxon>
        <taxon>Sphingobacteriales</taxon>
        <taxon>Sphingobacteriaceae</taxon>
        <taxon>Sphingobacterium</taxon>
    </lineage>
</organism>
<protein>
    <recommendedName>
        <fullName evidence="4">Outer membrane protein beta-barrel domain-containing protein</fullName>
    </recommendedName>
</protein>
<sequence length="266" mass="29266">MIRWILLLTLISLKLSAQEFSPAPFLGAGKTALAQKGIYSLSANTSGIAQLRRTEVAVSYQQHFVKTDIASQAILLGIPLKSQGAIGLSLTNYGIFGVSSFLRGGLTYARAFGSQFLTSITANYHQYQVTNYHTSKAFSADLGVQYLWSERFHIGAFFRNISQSAFPTTLDQRIARELGLGLCYYLSEELTLGGDVLKEFPHRLVYRGGLSYAFDTRFVLRGGATSTPVQYTAGAGFVAKDWQFDFASSFHSKLGTSPQLSVRYAF</sequence>
<dbReference type="Proteomes" id="UP000198785">
    <property type="component" value="Unassembled WGS sequence"/>
</dbReference>
<dbReference type="OrthoDB" id="748007at2"/>
<dbReference type="RefSeq" id="WP_093367110.1">
    <property type="nucleotide sequence ID" value="NZ_FOZZ01000012.1"/>
</dbReference>
<evidence type="ECO:0000313" key="3">
    <source>
        <dbReference type="Proteomes" id="UP000198785"/>
    </source>
</evidence>
<proteinExistence type="predicted"/>
<reference evidence="2 3" key="1">
    <citation type="submission" date="2016-10" db="EMBL/GenBank/DDBJ databases">
        <authorList>
            <person name="de Groot N.N."/>
        </authorList>
    </citation>
    <scope>NUCLEOTIDE SEQUENCE [LARGE SCALE GENOMIC DNA]</scope>
    <source>
        <strain evidence="2 3">DSM 22789</strain>
    </source>
</reference>
<evidence type="ECO:0000256" key="1">
    <source>
        <dbReference type="SAM" id="SignalP"/>
    </source>
</evidence>
<evidence type="ECO:0000313" key="2">
    <source>
        <dbReference type="EMBL" id="SFT11005.1"/>
    </source>
</evidence>
<gene>
    <name evidence="2" type="ORF">SAMN05660206_11280</name>
</gene>
<keyword evidence="1" id="KW-0732">Signal</keyword>
<dbReference type="STRING" id="683125.SAMN05660206_11280"/>
<evidence type="ECO:0008006" key="4">
    <source>
        <dbReference type="Google" id="ProtNLM"/>
    </source>
</evidence>
<feature type="signal peptide" evidence="1">
    <location>
        <begin position="1"/>
        <end position="17"/>
    </location>
</feature>